<gene>
    <name evidence="2" type="ORF">PLEPLA_LOCUS33211</name>
</gene>
<protein>
    <submittedName>
        <fullName evidence="2">Uncharacterized protein</fullName>
    </submittedName>
</protein>
<dbReference type="Proteomes" id="UP001153269">
    <property type="component" value="Unassembled WGS sequence"/>
</dbReference>
<organism evidence="2 3">
    <name type="scientific">Pleuronectes platessa</name>
    <name type="common">European plaice</name>
    <dbReference type="NCBI Taxonomy" id="8262"/>
    <lineage>
        <taxon>Eukaryota</taxon>
        <taxon>Metazoa</taxon>
        <taxon>Chordata</taxon>
        <taxon>Craniata</taxon>
        <taxon>Vertebrata</taxon>
        <taxon>Euteleostomi</taxon>
        <taxon>Actinopterygii</taxon>
        <taxon>Neopterygii</taxon>
        <taxon>Teleostei</taxon>
        <taxon>Neoteleostei</taxon>
        <taxon>Acanthomorphata</taxon>
        <taxon>Carangaria</taxon>
        <taxon>Pleuronectiformes</taxon>
        <taxon>Pleuronectoidei</taxon>
        <taxon>Pleuronectidae</taxon>
        <taxon>Pleuronectes</taxon>
    </lineage>
</organism>
<evidence type="ECO:0000313" key="3">
    <source>
        <dbReference type="Proteomes" id="UP001153269"/>
    </source>
</evidence>
<sequence length="244" mass="25652">MGKSLMWPLTSASNPANDDRGTSHTISHCISLPRSEHGIGGQCVSTSSQDPEPLPSRAFGTRADPGDTITVARSFRYIRSTNIAIGGAADFKAVDVSLGIEPCDSPVYTDTPTFPACPVKSIITKGVAAAVGGGNLNVLAILQTSIKEGDGLIATLYTAWHGGLRSTSDRRLAGTSPNATNRGIRAAWFGGTSALNLKLLNGILKISRKIIREGGGRTGAMENTEGLTHPQHLQQPHALHRCMS</sequence>
<keyword evidence="3" id="KW-1185">Reference proteome</keyword>
<proteinExistence type="predicted"/>
<reference evidence="2" key="1">
    <citation type="submission" date="2020-03" db="EMBL/GenBank/DDBJ databases">
        <authorList>
            <person name="Weist P."/>
        </authorList>
    </citation>
    <scope>NUCLEOTIDE SEQUENCE</scope>
</reference>
<feature type="region of interest" description="Disordered" evidence="1">
    <location>
        <begin position="1"/>
        <end position="24"/>
    </location>
</feature>
<feature type="region of interest" description="Disordered" evidence="1">
    <location>
        <begin position="40"/>
        <end position="63"/>
    </location>
</feature>
<accession>A0A9N7V9Q7</accession>
<evidence type="ECO:0000256" key="1">
    <source>
        <dbReference type="SAM" id="MobiDB-lite"/>
    </source>
</evidence>
<dbReference type="AlphaFoldDB" id="A0A9N7V9Q7"/>
<dbReference type="EMBL" id="CADEAL010003668">
    <property type="protein sequence ID" value="CAB1445480.1"/>
    <property type="molecule type" value="Genomic_DNA"/>
</dbReference>
<evidence type="ECO:0000313" key="2">
    <source>
        <dbReference type="EMBL" id="CAB1445480.1"/>
    </source>
</evidence>
<comment type="caution">
    <text evidence="2">The sequence shown here is derived from an EMBL/GenBank/DDBJ whole genome shotgun (WGS) entry which is preliminary data.</text>
</comment>
<name>A0A9N7V9Q7_PLEPL</name>